<evidence type="ECO:0008006" key="11">
    <source>
        <dbReference type="Google" id="ProtNLM"/>
    </source>
</evidence>
<keyword evidence="1 6" id="KW-0597">Phosphoprotein</keyword>
<protein>
    <recommendedName>
        <fullName evidence="11">Response regulator</fullName>
    </recommendedName>
</protein>
<dbReference type="EMBL" id="CP025958">
    <property type="protein sequence ID" value="AWM42542.1"/>
    <property type="molecule type" value="Genomic_DNA"/>
</dbReference>
<dbReference type="GO" id="GO:0006355">
    <property type="term" value="P:regulation of DNA-templated transcription"/>
    <property type="evidence" value="ECO:0007669"/>
    <property type="project" value="TreeGrafter"/>
</dbReference>
<dbReference type="CDD" id="cd06225">
    <property type="entry name" value="HAMP"/>
    <property type="match status" value="1"/>
</dbReference>
<evidence type="ECO:0000313" key="9">
    <source>
        <dbReference type="EMBL" id="AWM42542.1"/>
    </source>
</evidence>
<organism evidence="9 10">
    <name type="scientific">Gemmata obscuriglobus</name>
    <dbReference type="NCBI Taxonomy" id="114"/>
    <lineage>
        <taxon>Bacteria</taxon>
        <taxon>Pseudomonadati</taxon>
        <taxon>Planctomycetota</taxon>
        <taxon>Planctomycetia</taxon>
        <taxon>Gemmatales</taxon>
        <taxon>Gemmataceae</taxon>
        <taxon>Gemmata</taxon>
    </lineage>
</organism>
<dbReference type="AlphaFoldDB" id="A0A2Z3HDQ5"/>
<evidence type="ECO:0000256" key="5">
    <source>
        <dbReference type="ARBA" id="ARBA00023163"/>
    </source>
</evidence>
<dbReference type="Proteomes" id="UP000245802">
    <property type="component" value="Chromosome"/>
</dbReference>
<keyword evidence="10" id="KW-1185">Reference proteome</keyword>
<reference evidence="9 10" key="1">
    <citation type="submission" date="2018-01" db="EMBL/GenBank/DDBJ databases">
        <title>G. obscuriglobus.</title>
        <authorList>
            <person name="Franke J."/>
            <person name="Blomberg W."/>
            <person name="Selmecki A."/>
        </authorList>
    </citation>
    <scope>NUCLEOTIDE SEQUENCE [LARGE SCALE GENOMIC DNA]</scope>
    <source>
        <strain evidence="9 10">DSM 5831</strain>
    </source>
</reference>
<evidence type="ECO:0000313" key="10">
    <source>
        <dbReference type="Proteomes" id="UP000245802"/>
    </source>
</evidence>
<sequence length="232" mass="25964">MLCRRLGSRGFQTVEAANGREALDAVRRAPFDLVLCDIMMPEVDGYEVLRQLKADQNLQSLPVIMVSAIDETAEVVRCIEMGAEDYLHKPYDPVLLHARVNACLDKKRLRDQEVAYLRAVAALTRAAELVERGEFDPKLLAPVVARGDDLGQLARVFDRMAREVQAREQRHKDDVRHLTRIEFDAAEVAREVARVTASAAFEKAARLAAAARARRLGEPSPTTETVLLHKLK</sequence>
<dbReference type="PANTHER" id="PTHR48111">
    <property type="entry name" value="REGULATOR OF RPOS"/>
    <property type="match status" value="1"/>
</dbReference>
<evidence type="ECO:0000259" key="8">
    <source>
        <dbReference type="PROSITE" id="PS50885"/>
    </source>
</evidence>
<feature type="modified residue" description="4-aspartylphosphate" evidence="6">
    <location>
        <position position="37"/>
    </location>
</feature>
<dbReference type="GO" id="GO:0000156">
    <property type="term" value="F:phosphorelay response regulator activity"/>
    <property type="evidence" value="ECO:0007669"/>
    <property type="project" value="TreeGrafter"/>
</dbReference>
<dbReference type="PROSITE" id="PS50110">
    <property type="entry name" value="RESPONSE_REGULATORY"/>
    <property type="match status" value="1"/>
</dbReference>
<dbReference type="GO" id="GO:0000976">
    <property type="term" value="F:transcription cis-regulatory region binding"/>
    <property type="evidence" value="ECO:0007669"/>
    <property type="project" value="TreeGrafter"/>
</dbReference>
<keyword evidence="2" id="KW-0902">Two-component regulatory system</keyword>
<dbReference type="InterPro" id="IPR011006">
    <property type="entry name" value="CheY-like_superfamily"/>
</dbReference>
<dbReference type="SMART" id="SM00304">
    <property type="entry name" value="HAMP"/>
    <property type="match status" value="1"/>
</dbReference>
<dbReference type="Pfam" id="PF00072">
    <property type="entry name" value="Response_reg"/>
    <property type="match status" value="1"/>
</dbReference>
<evidence type="ECO:0000256" key="1">
    <source>
        <dbReference type="ARBA" id="ARBA00022553"/>
    </source>
</evidence>
<dbReference type="PROSITE" id="PS50885">
    <property type="entry name" value="HAMP"/>
    <property type="match status" value="1"/>
</dbReference>
<dbReference type="GO" id="GO:0032993">
    <property type="term" value="C:protein-DNA complex"/>
    <property type="evidence" value="ECO:0007669"/>
    <property type="project" value="TreeGrafter"/>
</dbReference>
<dbReference type="InterPro" id="IPR001789">
    <property type="entry name" value="Sig_transdc_resp-reg_receiver"/>
</dbReference>
<evidence type="ECO:0000256" key="2">
    <source>
        <dbReference type="ARBA" id="ARBA00023012"/>
    </source>
</evidence>
<dbReference type="GO" id="GO:0005829">
    <property type="term" value="C:cytosol"/>
    <property type="evidence" value="ECO:0007669"/>
    <property type="project" value="TreeGrafter"/>
</dbReference>
<dbReference type="PANTHER" id="PTHR48111:SF1">
    <property type="entry name" value="TWO-COMPONENT RESPONSE REGULATOR ORR33"/>
    <property type="match status" value="1"/>
</dbReference>
<keyword evidence="3" id="KW-0805">Transcription regulation</keyword>
<dbReference type="InterPro" id="IPR039420">
    <property type="entry name" value="WalR-like"/>
</dbReference>
<name>A0A2Z3HDQ5_9BACT</name>
<dbReference type="GO" id="GO:0016020">
    <property type="term" value="C:membrane"/>
    <property type="evidence" value="ECO:0007669"/>
    <property type="project" value="InterPro"/>
</dbReference>
<evidence type="ECO:0000259" key="7">
    <source>
        <dbReference type="PROSITE" id="PS50110"/>
    </source>
</evidence>
<evidence type="ECO:0000256" key="4">
    <source>
        <dbReference type="ARBA" id="ARBA00023125"/>
    </source>
</evidence>
<feature type="domain" description="HAMP" evidence="8">
    <location>
        <begin position="117"/>
        <end position="169"/>
    </location>
</feature>
<gene>
    <name evidence="9" type="ORF">C1280_36345</name>
</gene>
<accession>A0A2Z3HDQ5</accession>
<dbReference type="SUPFAM" id="SSF52172">
    <property type="entry name" value="CheY-like"/>
    <property type="match status" value="1"/>
</dbReference>
<dbReference type="Gene3D" id="1.10.8.500">
    <property type="entry name" value="HAMP domain in histidine kinase"/>
    <property type="match status" value="1"/>
</dbReference>
<dbReference type="OrthoDB" id="20101at2"/>
<evidence type="ECO:0000256" key="6">
    <source>
        <dbReference type="PROSITE-ProRule" id="PRU00169"/>
    </source>
</evidence>
<keyword evidence="4" id="KW-0238">DNA-binding</keyword>
<dbReference type="Gene3D" id="3.40.50.2300">
    <property type="match status" value="1"/>
</dbReference>
<evidence type="ECO:0000256" key="3">
    <source>
        <dbReference type="ARBA" id="ARBA00023015"/>
    </source>
</evidence>
<dbReference type="KEGG" id="gog:C1280_36345"/>
<feature type="domain" description="Response regulatory" evidence="7">
    <location>
        <begin position="1"/>
        <end position="104"/>
    </location>
</feature>
<proteinExistence type="predicted"/>
<dbReference type="InterPro" id="IPR003660">
    <property type="entry name" value="HAMP_dom"/>
</dbReference>
<dbReference type="SMART" id="SM00448">
    <property type="entry name" value="REC"/>
    <property type="match status" value="1"/>
</dbReference>
<keyword evidence="5" id="KW-0804">Transcription</keyword>
<dbReference type="Pfam" id="PF00672">
    <property type="entry name" value="HAMP"/>
    <property type="match status" value="1"/>
</dbReference>